<dbReference type="HAMAP" id="MF_00024">
    <property type="entry name" value="CobD_CbiB"/>
    <property type="match status" value="1"/>
</dbReference>
<name>A0A9X1T3F9_9HYPH</name>
<organism evidence="10 11">
    <name type="scientific">Jiella avicenniae</name>
    <dbReference type="NCBI Taxonomy" id="2907202"/>
    <lineage>
        <taxon>Bacteria</taxon>
        <taxon>Pseudomonadati</taxon>
        <taxon>Pseudomonadota</taxon>
        <taxon>Alphaproteobacteria</taxon>
        <taxon>Hyphomicrobiales</taxon>
        <taxon>Aurantimonadaceae</taxon>
        <taxon>Jiella</taxon>
    </lineage>
</organism>
<dbReference type="InterPro" id="IPR004485">
    <property type="entry name" value="Cobalamin_biosynth_CobD/CbiB"/>
</dbReference>
<keyword evidence="7 9" id="KW-1133">Transmembrane helix</keyword>
<dbReference type="PANTHER" id="PTHR34308:SF1">
    <property type="entry name" value="COBALAMIN BIOSYNTHESIS PROTEIN CBIB"/>
    <property type="match status" value="1"/>
</dbReference>
<dbReference type="NCBIfam" id="TIGR00380">
    <property type="entry name" value="cobal_cbiB"/>
    <property type="match status" value="1"/>
</dbReference>
<evidence type="ECO:0000256" key="9">
    <source>
        <dbReference type="HAMAP-Rule" id="MF_00024"/>
    </source>
</evidence>
<feature type="transmembrane region" description="Helical" evidence="9">
    <location>
        <begin position="324"/>
        <end position="341"/>
    </location>
</feature>
<evidence type="ECO:0000256" key="5">
    <source>
        <dbReference type="ARBA" id="ARBA00022573"/>
    </source>
</evidence>
<keyword evidence="8 9" id="KW-0472">Membrane</keyword>
<comment type="function">
    <text evidence="9">Converts cobyric acid to cobinamide by the addition of aminopropanol on the F carboxylic group.</text>
</comment>
<dbReference type="Pfam" id="PF03186">
    <property type="entry name" value="CobD_Cbib"/>
    <property type="match status" value="1"/>
</dbReference>
<evidence type="ECO:0000256" key="2">
    <source>
        <dbReference type="ARBA" id="ARBA00004953"/>
    </source>
</evidence>
<accession>A0A9X1T3F9</accession>
<dbReference type="GO" id="GO:0015420">
    <property type="term" value="F:ABC-type vitamin B12 transporter activity"/>
    <property type="evidence" value="ECO:0007669"/>
    <property type="project" value="UniProtKB-UniRule"/>
</dbReference>
<feature type="transmembrane region" description="Helical" evidence="9">
    <location>
        <begin position="59"/>
        <end position="78"/>
    </location>
</feature>
<comment type="caution">
    <text evidence="10">The sequence shown here is derived from an EMBL/GenBank/DDBJ whole genome shotgun (WGS) entry which is preliminary data.</text>
</comment>
<comment type="caution">
    <text evidence="9">Lacks conserved residue(s) required for the propagation of feature annotation.</text>
</comment>
<dbReference type="Proteomes" id="UP001139035">
    <property type="component" value="Unassembled WGS sequence"/>
</dbReference>
<sequence>MIARLAILLAALLLDRLVGDPPWLWRSVKHPVAVIGEAIDALDKRLNRPDFTGETRRRAGFFALGLLLLAALILGGFVSALCEAFGFLGMIVEAAIVAIFLAHKSLVDHVRAVGAALRTGGLVEGRRAVALIVGRDPAHLDRPGILRAAIESLAENASDGVVAPAFWYLLLGLPGLLAYKVVNTADSMIGHMDERYRDFGFASARLDDWLNFLPARATALSLAAAAGLSRWGRRRGEAGDADPASSQRGGFSQVMAITRRDAKLHRSPNAGWPETAMAAALGLSLGGPRRYRDLIVDAPQLNPEGRRAANLDDLTRAISLFERAMGILLAAIAAALLAGLAA</sequence>
<evidence type="ECO:0000256" key="4">
    <source>
        <dbReference type="ARBA" id="ARBA00022475"/>
    </source>
</evidence>
<comment type="subcellular location">
    <subcellularLocation>
        <location evidence="1 9">Cell membrane</location>
        <topology evidence="1 9">Multi-pass membrane protein</topology>
    </subcellularLocation>
</comment>
<evidence type="ECO:0000313" key="11">
    <source>
        <dbReference type="Proteomes" id="UP001139035"/>
    </source>
</evidence>
<dbReference type="EMBL" id="JAJUWU010000004">
    <property type="protein sequence ID" value="MCE7027461.1"/>
    <property type="molecule type" value="Genomic_DNA"/>
</dbReference>
<dbReference type="GO" id="GO:0005886">
    <property type="term" value="C:plasma membrane"/>
    <property type="evidence" value="ECO:0007669"/>
    <property type="project" value="UniProtKB-SubCell"/>
</dbReference>
<feature type="transmembrane region" description="Helical" evidence="9">
    <location>
        <begin position="85"/>
        <end position="103"/>
    </location>
</feature>
<dbReference type="PANTHER" id="PTHR34308">
    <property type="entry name" value="COBALAMIN BIOSYNTHESIS PROTEIN CBIB"/>
    <property type="match status" value="1"/>
</dbReference>
<evidence type="ECO:0000256" key="1">
    <source>
        <dbReference type="ARBA" id="ARBA00004651"/>
    </source>
</evidence>
<gene>
    <name evidence="10" type="primary">cbiB</name>
    <name evidence="9" type="synonym">cobD</name>
    <name evidence="10" type="ORF">LZD57_05615</name>
</gene>
<reference evidence="10" key="1">
    <citation type="submission" date="2022-01" db="EMBL/GenBank/DDBJ databases">
        <title>Jiella avicenniae sp. nov., a novel endophytic bacterium isolated from bark of Avicennia marina.</title>
        <authorList>
            <person name="Tuo L."/>
        </authorList>
    </citation>
    <scope>NUCLEOTIDE SEQUENCE</scope>
    <source>
        <strain evidence="10">CBK1P-4</strain>
    </source>
</reference>
<evidence type="ECO:0000313" key="10">
    <source>
        <dbReference type="EMBL" id="MCE7027461.1"/>
    </source>
</evidence>
<evidence type="ECO:0000256" key="6">
    <source>
        <dbReference type="ARBA" id="ARBA00022692"/>
    </source>
</evidence>
<dbReference type="GO" id="GO:0048472">
    <property type="term" value="F:threonine-phosphate decarboxylase activity"/>
    <property type="evidence" value="ECO:0007669"/>
    <property type="project" value="InterPro"/>
</dbReference>
<evidence type="ECO:0000256" key="3">
    <source>
        <dbReference type="ARBA" id="ARBA00006263"/>
    </source>
</evidence>
<evidence type="ECO:0000256" key="7">
    <source>
        <dbReference type="ARBA" id="ARBA00022989"/>
    </source>
</evidence>
<comment type="pathway">
    <text evidence="2 9">Cofactor biosynthesis; adenosylcobalamin biosynthesis.</text>
</comment>
<evidence type="ECO:0000256" key="8">
    <source>
        <dbReference type="ARBA" id="ARBA00023136"/>
    </source>
</evidence>
<proteinExistence type="inferred from homology"/>
<dbReference type="GO" id="GO:0009236">
    <property type="term" value="P:cobalamin biosynthetic process"/>
    <property type="evidence" value="ECO:0007669"/>
    <property type="project" value="UniProtKB-UniRule"/>
</dbReference>
<comment type="similarity">
    <text evidence="3 9">Belongs to the CobD/CbiB family.</text>
</comment>
<keyword evidence="6 9" id="KW-0812">Transmembrane</keyword>
<keyword evidence="11" id="KW-1185">Reference proteome</keyword>
<keyword evidence="5 9" id="KW-0169">Cobalamin biosynthesis</keyword>
<protein>
    <recommendedName>
        <fullName evidence="9">Cobalamin biosynthesis protein CobD</fullName>
    </recommendedName>
</protein>
<dbReference type="AlphaFoldDB" id="A0A9X1T3F9"/>
<keyword evidence="4 9" id="KW-1003">Cell membrane</keyword>
<dbReference type="RefSeq" id="WP_233718346.1">
    <property type="nucleotide sequence ID" value="NZ_JAJUWU010000004.1"/>
</dbReference>